<dbReference type="Pfam" id="PF13424">
    <property type="entry name" value="TPR_12"/>
    <property type="match status" value="2"/>
</dbReference>
<accession>A0A519B9T9</accession>
<dbReference type="SMART" id="SM00028">
    <property type="entry name" value="TPR"/>
    <property type="match status" value="6"/>
</dbReference>
<feature type="repeat" description="TPR" evidence="1">
    <location>
        <begin position="155"/>
        <end position="188"/>
    </location>
</feature>
<comment type="caution">
    <text evidence="2">The sequence shown here is derived from an EMBL/GenBank/DDBJ whole genome shotgun (WGS) entry which is preliminary data.</text>
</comment>
<reference evidence="2 3" key="1">
    <citation type="submission" date="2019-01" db="EMBL/GenBank/DDBJ databases">
        <title>Insights into ecological role of a new deltaproteobacterial order Candidatus Sinidesulfobacterales (Sva0485) by metagenomics and metatranscriptomics.</title>
        <authorList>
            <person name="Tan S."/>
            <person name="Liu J."/>
            <person name="Fang Y."/>
            <person name="Hedlund B.P."/>
            <person name="Lian Z.H."/>
            <person name="Huang L.Y."/>
            <person name="Li J.T."/>
            <person name="Huang L.N."/>
            <person name="Li W.J."/>
            <person name="Jiang H.C."/>
            <person name="Dong H.L."/>
            <person name="Shu W.S."/>
        </authorList>
    </citation>
    <scope>NUCLEOTIDE SEQUENCE [LARGE SCALE GENOMIC DNA]</scope>
    <source>
        <strain evidence="2">AP3</strain>
    </source>
</reference>
<dbReference type="InterPro" id="IPR027417">
    <property type="entry name" value="P-loop_NTPase"/>
</dbReference>
<dbReference type="InterPro" id="IPR019734">
    <property type="entry name" value="TPR_rpt"/>
</dbReference>
<dbReference type="Proteomes" id="UP000320813">
    <property type="component" value="Unassembled WGS sequence"/>
</dbReference>
<evidence type="ECO:0000313" key="2">
    <source>
        <dbReference type="EMBL" id="RZD14049.1"/>
    </source>
</evidence>
<sequence length="554" mass="64063">MDTKNKSNLSSYAINASNSRIELNALLNAFNSGNFLEAERLSILMTKSFPDNYIAWKSLGLSLKIMKRFSEAIIPLKKSLELMPEDIETQMNLGIVLTELSAYKEAEIIYRKVIEMKPDYAEAHLNLGVVLKYQGKNDEAANCYRRAIEIKPDFAESYNNLAIVLQDAGNITEAEACFRRAIELNPNYAESYNNMGNLLNDIGKIEEAKELYIKALSIKPDFVACHRNLAQIKTFTKNDPQLETLNYLYESHKNDSDKIEVCFALAKACEDLNKIDRAFDFYAEGNRLMKKKLHYNIEQDISLFKNIKSLFRKVPKTEQIPLKKVKPIMIVGMPRSGTSLVEQILASHSEVFGGGELDALDRLVKKYFLKAKESCSIEERCRLITAGYLDEIDKLTENGKKYFTDKMPLNFRWLGFIMLSQPDIKIVHVVRNPEAVCWSNFKQLFSGTGAGFAYDLKDIYRYYQIYKDLMEFWQELFPGRIYNLNYEKLTQNQKEETKKLLDYCGLNWENGCMEFEKNKRAVRTASFAQVRKKMYQGSSEEWKKFRSRLEGLIE</sequence>
<feature type="repeat" description="TPR" evidence="1">
    <location>
        <begin position="121"/>
        <end position="154"/>
    </location>
</feature>
<feature type="repeat" description="TPR" evidence="1">
    <location>
        <begin position="87"/>
        <end position="120"/>
    </location>
</feature>
<keyword evidence="1" id="KW-0802">TPR repeat</keyword>
<dbReference type="GO" id="GO:0097363">
    <property type="term" value="F:protein O-acetylglucosaminyltransferase activity"/>
    <property type="evidence" value="ECO:0007669"/>
    <property type="project" value="TreeGrafter"/>
</dbReference>
<dbReference type="SUPFAM" id="SSF52540">
    <property type="entry name" value="P-loop containing nucleoside triphosphate hydrolases"/>
    <property type="match status" value="1"/>
</dbReference>
<feature type="repeat" description="TPR" evidence="1">
    <location>
        <begin position="53"/>
        <end position="86"/>
    </location>
</feature>
<name>A0A519B9T9_9DELT</name>
<dbReference type="InterPro" id="IPR011990">
    <property type="entry name" value="TPR-like_helical_dom_sf"/>
</dbReference>
<dbReference type="SUPFAM" id="SSF48452">
    <property type="entry name" value="TPR-like"/>
    <property type="match status" value="1"/>
</dbReference>
<gene>
    <name evidence="2" type="ORF">EVJ47_07385</name>
</gene>
<proteinExistence type="predicted"/>
<dbReference type="Pfam" id="PF13469">
    <property type="entry name" value="Sulfotransfer_3"/>
    <property type="match status" value="1"/>
</dbReference>
<dbReference type="Gene3D" id="3.40.50.300">
    <property type="entry name" value="P-loop containing nucleotide triphosphate hydrolases"/>
    <property type="match status" value="1"/>
</dbReference>
<feature type="repeat" description="TPR" evidence="1">
    <location>
        <begin position="189"/>
        <end position="222"/>
    </location>
</feature>
<dbReference type="PANTHER" id="PTHR44366:SF1">
    <property type="entry name" value="UDP-N-ACETYLGLUCOSAMINE--PEPTIDE N-ACETYLGLUCOSAMINYLTRANSFERASE 110 KDA SUBUNIT"/>
    <property type="match status" value="1"/>
</dbReference>
<protein>
    <submittedName>
        <fullName evidence="2">Tetratricopeptide repeat protein</fullName>
    </submittedName>
</protein>
<dbReference type="PROSITE" id="PS50293">
    <property type="entry name" value="TPR_REGION"/>
    <property type="match status" value="3"/>
</dbReference>
<dbReference type="Gene3D" id="1.25.40.10">
    <property type="entry name" value="Tetratricopeptide repeat domain"/>
    <property type="match status" value="2"/>
</dbReference>
<dbReference type="GO" id="GO:0006493">
    <property type="term" value="P:protein O-linked glycosylation"/>
    <property type="evidence" value="ECO:0007669"/>
    <property type="project" value="InterPro"/>
</dbReference>
<dbReference type="EMBL" id="SGBD01000004">
    <property type="protein sequence ID" value="RZD14049.1"/>
    <property type="molecule type" value="Genomic_DNA"/>
</dbReference>
<evidence type="ECO:0000256" key="1">
    <source>
        <dbReference type="PROSITE-ProRule" id="PRU00339"/>
    </source>
</evidence>
<organism evidence="2 3">
    <name type="scientific">Candidatus Acidulodesulfobacterium ferriphilum</name>
    <dbReference type="NCBI Taxonomy" id="2597223"/>
    <lineage>
        <taxon>Bacteria</taxon>
        <taxon>Deltaproteobacteria</taxon>
        <taxon>Candidatus Acidulodesulfobacterales</taxon>
        <taxon>Candidatus Acidulodesulfobacterium</taxon>
    </lineage>
</organism>
<dbReference type="AlphaFoldDB" id="A0A519B9T9"/>
<dbReference type="PROSITE" id="PS50005">
    <property type="entry name" value="TPR"/>
    <property type="match status" value="5"/>
</dbReference>
<dbReference type="PANTHER" id="PTHR44366">
    <property type="entry name" value="UDP-N-ACETYLGLUCOSAMINE--PEPTIDE N-ACETYLGLUCOSAMINYLTRANSFERASE 110 KDA SUBUNIT"/>
    <property type="match status" value="1"/>
</dbReference>
<dbReference type="InterPro" id="IPR037919">
    <property type="entry name" value="OGT"/>
</dbReference>
<evidence type="ECO:0000313" key="3">
    <source>
        <dbReference type="Proteomes" id="UP000320813"/>
    </source>
</evidence>